<dbReference type="RefSeq" id="WP_104714672.1">
    <property type="nucleotide sequence ID" value="NZ_PTRA01000003.1"/>
</dbReference>
<dbReference type="AlphaFoldDB" id="A0A2S7III6"/>
<reference evidence="3" key="1">
    <citation type="submission" date="2018-02" db="EMBL/GenBank/DDBJ databases">
        <title>Genome sequencing of Solimonas sp. HR-BB.</title>
        <authorList>
            <person name="Lee Y."/>
            <person name="Jeon C.O."/>
        </authorList>
    </citation>
    <scope>NUCLEOTIDE SEQUENCE [LARGE SCALE GENOMIC DNA]</scope>
    <source>
        <strain evidence="3">HR-U</strain>
    </source>
</reference>
<dbReference type="Gene3D" id="2.40.160.130">
    <property type="entry name" value="Capsule assembly protein Wzi"/>
    <property type="match status" value="1"/>
</dbReference>
<evidence type="ECO:0000256" key="1">
    <source>
        <dbReference type="SAM" id="SignalP"/>
    </source>
</evidence>
<keyword evidence="1" id="KW-0732">Signal</keyword>
<name>A0A2S7III6_9BACT</name>
<comment type="caution">
    <text evidence="2">The sequence shown here is derived from an EMBL/GenBank/DDBJ whole genome shotgun (WGS) entry which is preliminary data.</text>
</comment>
<feature type="chain" id="PRO_5015410622" description="Capsule assembly Wzi family protein" evidence="1">
    <location>
        <begin position="26"/>
        <end position="576"/>
    </location>
</feature>
<keyword evidence="3" id="KW-1185">Reference proteome</keyword>
<dbReference type="Proteomes" id="UP000239590">
    <property type="component" value="Unassembled WGS sequence"/>
</dbReference>
<evidence type="ECO:0000313" key="2">
    <source>
        <dbReference type="EMBL" id="PQA56119.1"/>
    </source>
</evidence>
<sequence length="576" mass="66274">MPRFTLFFFLLWLQAAVAWSQSVYAPLNSDYYHLIDRYEIKSGKHAPGYQSTVKPYLRKNIVQLIDSLSCDECADLSDVDRFNIKYLREDSWEWSKKPEQTANSKESFWQYFYHKKNDMYSVSNDDVELHVNPVLYGLLGVGKDASPYSYINTRGIEIRGSIGKKLGFYTYVTDTQMRLPGYYQDRINFFKAVPNEAAYKIFRSTTSSDGVTVTPETATDFFTARGYITFDPIKQINLQFGHDKVFIGNGFRSMILSDNSGPYLFLKLTTKIGPFQYVNLFSEISNQQDSIPAYGALPTKKYMAYHRLGLNIGDNVNIGLFETIIHSRDKSQGYFDLSYLNPVIFYRAIEAQKFSADNSMVGMDVRWTFLRKFQAYGQLNLDEFNFQELRKGRGWWGNKFGYQLGGKYINAFGVDNLDLQLEWNGARPYTFQHVSNKTNFVHYNQVMAHPLGANFQEIAGTIRYQPLPRLNVTAVILSANYGLDLPGRNYGSNPLLNYNEADRPAGREYGNFIGQGVGTNLFYGELVASYQFRHNVFIDFRQVFRDQKSALSQFDRSTVFSSLSIRINSPQRLLAF</sequence>
<organism evidence="2 3">
    <name type="scientific">Siphonobacter curvatus</name>
    <dbReference type="NCBI Taxonomy" id="2094562"/>
    <lineage>
        <taxon>Bacteria</taxon>
        <taxon>Pseudomonadati</taxon>
        <taxon>Bacteroidota</taxon>
        <taxon>Cytophagia</taxon>
        <taxon>Cytophagales</taxon>
        <taxon>Cytophagaceae</taxon>
        <taxon>Siphonobacter</taxon>
    </lineage>
</organism>
<evidence type="ECO:0000313" key="3">
    <source>
        <dbReference type="Proteomes" id="UP000239590"/>
    </source>
</evidence>
<evidence type="ECO:0008006" key="4">
    <source>
        <dbReference type="Google" id="ProtNLM"/>
    </source>
</evidence>
<feature type="signal peptide" evidence="1">
    <location>
        <begin position="1"/>
        <end position="25"/>
    </location>
</feature>
<dbReference type="OrthoDB" id="9808260at2"/>
<protein>
    <recommendedName>
        <fullName evidence="4">Capsule assembly Wzi family protein</fullName>
    </recommendedName>
</protein>
<dbReference type="InterPro" id="IPR038636">
    <property type="entry name" value="Wzi_sf"/>
</dbReference>
<proteinExistence type="predicted"/>
<gene>
    <name evidence="2" type="ORF">C5O19_17325</name>
</gene>
<dbReference type="EMBL" id="PTRA01000003">
    <property type="protein sequence ID" value="PQA56119.1"/>
    <property type="molecule type" value="Genomic_DNA"/>
</dbReference>
<accession>A0A2S7III6</accession>